<dbReference type="GO" id="GO:0005829">
    <property type="term" value="C:cytosol"/>
    <property type="evidence" value="ECO:0007669"/>
    <property type="project" value="TreeGrafter"/>
</dbReference>
<dbReference type="Gene3D" id="3.90.230.10">
    <property type="entry name" value="Creatinase/methionine aminopeptidase superfamily"/>
    <property type="match status" value="1"/>
</dbReference>
<evidence type="ECO:0000313" key="9">
    <source>
        <dbReference type="Proteomes" id="UP000229631"/>
    </source>
</evidence>
<dbReference type="PANTHER" id="PTHR43330">
    <property type="entry name" value="METHIONINE AMINOPEPTIDASE"/>
    <property type="match status" value="1"/>
</dbReference>
<organism evidence="8 9">
    <name type="scientific">Candidatus Shapirobacteria bacterium CG03_land_8_20_14_0_80_39_12</name>
    <dbReference type="NCBI Taxonomy" id="1974879"/>
    <lineage>
        <taxon>Bacteria</taxon>
        <taxon>Candidatus Shapironibacteriota</taxon>
    </lineage>
</organism>
<dbReference type="GO" id="GO:0046872">
    <property type="term" value="F:metal ion binding"/>
    <property type="evidence" value="ECO:0007669"/>
    <property type="project" value="UniProtKB-KW"/>
</dbReference>
<dbReference type="InterPro" id="IPR001714">
    <property type="entry name" value="Pept_M24_MAP"/>
</dbReference>
<evidence type="ECO:0000256" key="1">
    <source>
        <dbReference type="ARBA" id="ARBA00002521"/>
    </source>
</evidence>
<dbReference type="EC" id="3.4.11.18" evidence="6"/>
<dbReference type="PANTHER" id="PTHR43330:SF27">
    <property type="entry name" value="METHIONINE AMINOPEPTIDASE"/>
    <property type="match status" value="1"/>
</dbReference>
<sequence length="261" mass="28687">MPKISLKTPEEIKIMAEGGTKLGRVLDEVLTKIKPGLSTWKIDHWIEKGILLAGGKPAFKMVPNYYWASCTGINEEVVHSIPKKEKILKDGDVLKIDLGMLWRGFNSDLSWTVEVKKDPRSTTRDEEFLKTGEKALAEAIKTAKLGNRIGHISQKIQETVGKAGFCPVEVLTGHGIGLKLHEEPMIPGVLRGSLEKTPELKLGMTLAIEVIYVEKSPEIVLENDGWTISTRDGKISGLFEKTIAITGEGPLILTPVGNRKG</sequence>
<accession>A0A2M7BEL4</accession>
<comment type="similarity">
    <text evidence="6">Belongs to the peptidase M24A family.</text>
</comment>
<evidence type="ECO:0000256" key="6">
    <source>
        <dbReference type="RuleBase" id="RU003653"/>
    </source>
</evidence>
<evidence type="ECO:0000259" key="7">
    <source>
        <dbReference type="Pfam" id="PF00557"/>
    </source>
</evidence>
<dbReference type="SUPFAM" id="SSF55920">
    <property type="entry name" value="Creatinase/aminopeptidase"/>
    <property type="match status" value="1"/>
</dbReference>
<protein>
    <recommendedName>
        <fullName evidence="6">Methionine aminopeptidase</fullName>
        <ecNumber evidence="6">3.4.11.18</ecNumber>
    </recommendedName>
</protein>
<dbReference type="AlphaFoldDB" id="A0A2M7BEL4"/>
<evidence type="ECO:0000256" key="5">
    <source>
        <dbReference type="ARBA" id="ARBA00022801"/>
    </source>
</evidence>
<comment type="catalytic activity">
    <reaction evidence="6">
        <text>Release of N-terminal amino acids, preferentially methionine, from peptides and arylamides.</text>
        <dbReference type="EC" id="3.4.11.18"/>
    </reaction>
</comment>
<keyword evidence="3 6" id="KW-0645">Protease</keyword>
<dbReference type="GO" id="GO:0006508">
    <property type="term" value="P:proteolysis"/>
    <property type="evidence" value="ECO:0007669"/>
    <property type="project" value="UniProtKB-KW"/>
</dbReference>
<comment type="cofactor">
    <cofactor evidence="6">
        <name>Co(2+)</name>
        <dbReference type="ChEBI" id="CHEBI:48828"/>
    </cofactor>
    <cofactor evidence="6">
        <name>Zn(2+)</name>
        <dbReference type="ChEBI" id="CHEBI:29105"/>
    </cofactor>
    <cofactor evidence="6">
        <name>Mn(2+)</name>
        <dbReference type="ChEBI" id="CHEBI:29035"/>
    </cofactor>
    <cofactor evidence="6">
        <name>Fe(2+)</name>
        <dbReference type="ChEBI" id="CHEBI:29033"/>
    </cofactor>
    <text evidence="6">Binds 2 divalent metal cations per subunit. Has a high-affinity and a low affinity metal-binding site. The true nature of the physiological cofactor is under debate. The enzyme is active with cobalt, zinc, manganese or divalent iron ions.</text>
</comment>
<dbReference type="GO" id="GO:0070006">
    <property type="term" value="F:metalloaminopeptidase activity"/>
    <property type="evidence" value="ECO:0007669"/>
    <property type="project" value="InterPro"/>
</dbReference>
<dbReference type="EMBL" id="PEVC01000019">
    <property type="protein sequence ID" value="PIV01546.1"/>
    <property type="molecule type" value="Genomic_DNA"/>
</dbReference>
<evidence type="ECO:0000313" key="8">
    <source>
        <dbReference type="EMBL" id="PIV01546.1"/>
    </source>
</evidence>
<gene>
    <name evidence="8" type="primary">map</name>
    <name evidence="8" type="ORF">COS54_00925</name>
</gene>
<comment type="function">
    <text evidence="1">Removes the N-terminal methionine from nascent proteins. The N-terminal methionine is often cleaved when the second residue in the primary sequence is small and uncharged (Met-Ala-, Cys, Gly, Pro, Ser, Thr, or Val). Requires deformylation of the N(alpha)-formylated initiator methionine before it can be hydrolyzed.</text>
</comment>
<evidence type="ECO:0000256" key="2">
    <source>
        <dbReference type="ARBA" id="ARBA00022438"/>
    </source>
</evidence>
<reference evidence="9" key="1">
    <citation type="submission" date="2017-09" db="EMBL/GenBank/DDBJ databases">
        <title>Depth-based differentiation of microbial function through sediment-hosted aquifers and enrichment of novel symbionts in the deep terrestrial subsurface.</title>
        <authorList>
            <person name="Probst A.J."/>
            <person name="Ladd B."/>
            <person name="Jarett J.K."/>
            <person name="Geller-Mcgrath D.E."/>
            <person name="Sieber C.M.K."/>
            <person name="Emerson J.B."/>
            <person name="Anantharaman K."/>
            <person name="Thomas B.C."/>
            <person name="Malmstrom R."/>
            <person name="Stieglmeier M."/>
            <person name="Klingl A."/>
            <person name="Woyke T."/>
            <person name="Ryan C.M."/>
            <person name="Banfield J.F."/>
        </authorList>
    </citation>
    <scope>NUCLEOTIDE SEQUENCE [LARGE SCALE GENOMIC DNA]</scope>
</reference>
<keyword evidence="5" id="KW-0378">Hydrolase</keyword>
<name>A0A2M7BEL4_9BACT</name>
<dbReference type="PRINTS" id="PR00599">
    <property type="entry name" value="MAPEPTIDASE"/>
</dbReference>
<dbReference type="InterPro" id="IPR000994">
    <property type="entry name" value="Pept_M24"/>
</dbReference>
<feature type="domain" description="Peptidase M24" evidence="7">
    <location>
        <begin position="15"/>
        <end position="225"/>
    </location>
</feature>
<evidence type="ECO:0000256" key="3">
    <source>
        <dbReference type="ARBA" id="ARBA00022670"/>
    </source>
</evidence>
<dbReference type="GO" id="GO:0004239">
    <property type="term" value="F:initiator methionyl aminopeptidase activity"/>
    <property type="evidence" value="ECO:0007669"/>
    <property type="project" value="UniProtKB-EC"/>
</dbReference>
<evidence type="ECO:0000256" key="4">
    <source>
        <dbReference type="ARBA" id="ARBA00022723"/>
    </source>
</evidence>
<dbReference type="NCBIfam" id="TIGR00500">
    <property type="entry name" value="met_pdase_I"/>
    <property type="match status" value="1"/>
</dbReference>
<proteinExistence type="inferred from homology"/>
<dbReference type="InterPro" id="IPR002467">
    <property type="entry name" value="Pept_M24A_MAP1"/>
</dbReference>
<dbReference type="Pfam" id="PF00557">
    <property type="entry name" value="Peptidase_M24"/>
    <property type="match status" value="1"/>
</dbReference>
<comment type="caution">
    <text evidence="8">The sequence shown here is derived from an EMBL/GenBank/DDBJ whole genome shotgun (WGS) entry which is preliminary data.</text>
</comment>
<dbReference type="Proteomes" id="UP000229631">
    <property type="component" value="Unassembled WGS sequence"/>
</dbReference>
<dbReference type="InterPro" id="IPR036005">
    <property type="entry name" value="Creatinase/aminopeptidase-like"/>
</dbReference>
<keyword evidence="4 6" id="KW-0479">Metal-binding</keyword>
<keyword evidence="2 6" id="KW-0031">Aminopeptidase</keyword>